<dbReference type="Proteomes" id="UP001597493">
    <property type="component" value="Unassembled WGS sequence"/>
</dbReference>
<dbReference type="PANTHER" id="PTHR47186">
    <property type="entry name" value="LEUCINE-RICH REPEAT-CONTAINING PROTEIN 57"/>
    <property type="match status" value="1"/>
</dbReference>
<evidence type="ECO:0000313" key="2">
    <source>
        <dbReference type="Proteomes" id="UP001597493"/>
    </source>
</evidence>
<dbReference type="InterPro" id="IPR032675">
    <property type="entry name" value="LRR_dom_sf"/>
</dbReference>
<dbReference type="RefSeq" id="WP_379271621.1">
    <property type="nucleotide sequence ID" value="NZ_JBHUGT010000022.1"/>
</dbReference>
<gene>
    <name evidence="1" type="ORF">ACFSW5_08935</name>
</gene>
<dbReference type="Gene3D" id="3.80.10.10">
    <property type="entry name" value="Ribonuclease Inhibitor"/>
    <property type="match status" value="1"/>
</dbReference>
<proteinExistence type="predicted"/>
<comment type="caution">
    <text evidence="1">The sequence shown here is derived from an EMBL/GenBank/DDBJ whole genome shotgun (WGS) entry which is preliminary data.</text>
</comment>
<accession>A0ABW5QXE3</accession>
<dbReference type="PANTHER" id="PTHR47186:SF3">
    <property type="entry name" value="OS09G0267800 PROTEIN"/>
    <property type="match status" value="1"/>
</dbReference>
<evidence type="ECO:0000313" key="1">
    <source>
        <dbReference type="EMBL" id="MFD2660398.1"/>
    </source>
</evidence>
<protein>
    <submittedName>
        <fullName evidence="1">Leucine-rich repeat domain-containing protein</fullName>
    </submittedName>
</protein>
<dbReference type="EMBL" id="JBHUMY010000007">
    <property type="protein sequence ID" value="MFD2660398.1"/>
    <property type="molecule type" value="Genomic_DNA"/>
</dbReference>
<organism evidence="1 2">
    <name type="scientific">Paenibacillus thailandensis</name>
    <dbReference type="NCBI Taxonomy" id="393250"/>
    <lineage>
        <taxon>Bacteria</taxon>
        <taxon>Bacillati</taxon>
        <taxon>Bacillota</taxon>
        <taxon>Bacilli</taxon>
        <taxon>Bacillales</taxon>
        <taxon>Paenibacillaceae</taxon>
        <taxon>Paenibacillus</taxon>
    </lineage>
</organism>
<reference evidence="2" key="1">
    <citation type="journal article" date="2019" name="Int. J. Syst. Evol. Microbiol.">
        <title>The Global Catalogue of Microorganisms (GCM) 10K type strain sequencing project: providing services to taxonomists for standard genome sequencing and annotation.</title>
        <authorList>
            <consortium name="The Broad Institute Genomics Platform"/>
            <consortium name="The Broad Institute Genome Sequencing Center for Infectious Disease"/>
            <person name="Wu L."/>
            <person name="Ma J."/>
        </authorList>
    </citation>
    <scope>NUCLEOTIDE SEQUENCE [LARGE SCALE GENOMIC DNA]</scope>
    <source>
        <strain evidence="2">TISTR 1827</strain>
    </source>
</reference>
<dbReference type="SUPFAM" id="SSF52058">
    <property type="entry name" value="L domain-like"/>
    <property type="match status" value="1"/>
</dbReference>
<sequence length="347" mass="39596">MKKAIRLRSEPYGDGYKALIDYAIANGDTFVVGVHRYEGIDEEVSLYTKNYADLLTKLLPFRVAEYTFEELRQTSGVAYTPGVYYAYRCCEEAGALLKEAADSLYAWRGPDLPEDLTFRDREGNDFLLNIAHEEIGRLSVEEAEAERLSNEIEGLFLELSRHVDFDKFLDDAIRHQALSLHIENFGITEIPPRIGKLKRLKQLTLFEQNVRRLPRELFDIETLEELTIYCADLEEIPPEIGRLKRLRSLSIIGGSYYGVPVGGVIPKAAMSLNRLPDEIGELEALEHLTVNHTGIRELPGTMAGLRRLVTCNVENNLLDKRPGLLYKLPRIRYVFTGSNPYSERKKR</sequence>
<name>A0ABW5QXE3_9BACL</name>
<keyword evidence="2" id="KW-1185">Reference proteome</keyword>